<accession>A0A1I2GK13</accession>
<dbReference type="Gene3D" id="3.40.630.120">
    <property type="match status" value="1"/>
</dbReference>
<dbReference type="Proteomes" id="UP000199323">
    <property type="component" value="Unassembled WGS sequence"/>
</dbReference>
<gene>
    <name evidence="3" type="ORF">SAMN05216251_109150</name>
</gene>
<evidence type="ECO:0008006" key="5">
    <source>
        <dbReference type="Google" id="ProtNLM"/>
    </source>
</evidence>
<organism evidence="3 4">
    <name type="scientific">Actinacidiphila alni</name>
    <dbReference type="NCBI Taxonomy" id="380248"/>
    <lineage>
        <taxon>Bacteria</taxon>
        <taxon>Bacillati</taxon>
        <taxon>Actinomycetota</taxon>
        <taxon>Actinomycetes</taxon>
        <taxon>Kitasatosporales</taxon>
        <taxon>Streptomycetaceae</taxon>
        <taxon>Actinacidiphila</taxon>
    </lineage>
</organism>
<dbReference type="EMBL" id="FONG01000009">
    <property type="protein sequence ID" value="SFF18244.1"/>
    <property type="molecule type" value="Genomic_DNA"/>
</dbReference>
<dbReference type="Pfam" id="PF18164">
    <property type="entry name" value="GNAT_C"/>
    <property type="match status" value="1"/>
</dbReference>
<sequence>MSARGTRGTPEIDLRAAHRAGSKAAGALLAEPETADWVRKLAAADVPDAEVRLPAGSALAEVLLDLAVPQEEINPVVAGRAALAGDELLTALLDRCVRLLVRDMGVVGGGRDGGPRLGPSIPELPDGTGPAGTWFALYVLAAAAPHTRAYHAGLGVPPDVSRRTLADVGRQFAVHRRRHGVPGLANSSWLLRHFRGVLFQLGRLQYERTRLGGTTGEAVAAAGLPYGPGDPALAVHIPDFHGPLTPDACDDSLARARAFFARHFPAEPPAVATCHSWLLDRQLADRLPADSNIVRFQSRFHPGRPGPDPDDRLPLSFVFGDATLPLTAYPRRTTLQRTLLDHLTSGGHWYEGNGWFRWAD</sequence>
<evidence type="ECO:0000313" key="4">
    <source>
        <dbReference type="Proteomes" id="UP000199323"/>
    </source>
</evidence>
<feature type="domain" description="N-acyltransferase N-terminal" evidence="1">
    <location>
        <begin position="59"/>
        <end position="196"/>
    </location>
</feature>
<feature type="domain" description="GNAT-like C-terminal" evidence="2">
    <location>
        <begin position="198"/>
        <end position="356"/>
    </location>
</feature>
<proteinExistence type="predicted"/>
<evidence type="ECO:0000313" key="3">
    <source>
        <dbReference type="EMBL" id="SFF18244.1"/>
    </source>
</evidence>
<evidence type="ECO:0000259" key="2">
    <source>
        <dbReference type="Pfam" id="PF18164"/>
    </source>
</evidence>
<dbReference type="InterPro" id="IPR041644">
    <property type="entry name" value="GNAT_C"/>
</dbReference>
<name>A0A1I2GK13_9ACTN</name>
<evidence type="ECO:0000259" key="1">
    <source>
        <dbReference type="Pfam" id="PF18082"/>
    </source>
</evidence>
<dbReference type="RefSeq" id="WP_177246483.1">
    <property type="nucleotide sequence ID" value="NZ_FONG01000009.1"/>
</dbReference>
<protein>
    <recommendedName>
        <fullName evidence="5">Acyltransferase</fullName>
    </recommendedName>
</protein>
<dbReference type="InterPro" id="IPR041273">
    <property type="entry name" value="NAT_N"/>
</dbReference>
<reference evidence="3 4" key="1">
    <citation type="submission" date="2016-10" db="EMBL/GenBank/DDBJ databases">
        <authorList>
            <person name="de Groot N.N."/>
        </authorList>
    </citation>
    <scope>NUCLEOTIDE SEQUENCE [LARGE SCALE GENOMIC DNA]</scope>
    <source>
        <strain evidence="3 4">CGMCC 4.3510</strain>
    </source>
</reference>
<dbReference type="Pfam" id="PF18082">
    <property type="entry name" value="NAT_N"/>
    <property type="match status" value="1"/>
</dbReference>
<dbReference type="STRING" id="380248.SAMN05216251_109150"/>
<keyword evidence="4" id="KW-1185">Reference proteome</keyword>
<dbReference type="AlphaFoldDB" id="A0A1I2GK13"/>